<dbReference type="InParanoid" id="E4XJ50"/>
<keyword evidence="10" id="KW-0407">Ion channel</keyword>
<dbReference type="OrthoDB" id="8879391at2759"/>
<dbReference type="Pfam" id="PF00520">
    <property type="entry name" value="Ion_trans"/>
    <property type="match status" value="1"/>
</dbReference>
<dbReference type="GO" id="GO:0008076">
    <property type="term" value="C:voltage-gated potassium channel complex"/>
    <property type="evidence" value="ECO:0007669"/>
    <property type="project" value="InterPro"/>
</dbReference>
<organism evidence="13">
    <name type="scientific">Oikopleura dioica</name>
    <name type="common">Tunicate</name>
    <dbReference type="NCBI Taxonomy" id="34765"/>
    <lineage>
        <taxon>Eukaryota</taxon>
        <taxon>Metazoa</taxon>
        <taxon>Chordata</taxon>
        <taxon>Tunicata</taxon>
        <taxon>Appendicularia</taxon>
        <taxon>Copelata</taxon>
        <taxon>Oikopleuridae</taxon>
        <taxon>Oikopleura</taxon>
    </lineage>
</organism>
<feature type="transmembrane region" description="Helical" evidence="11">
    <location>
        <begin position="79"/>
        <end position="100"/>
    </location>
</feature>
<evidence type="ECO:0000256" key="7">
    <source>
        <dbReference type="ARBA" id="ARBA00022989"/>
    </source>
</evidence>
<evidence type="ECO:0000256" key="1">
    <source>
        <dbReference type="ARBA" id="ARBA00004141"/>
    </source>
</evidence>
<dbReference type="Proteomes" id="UP000001307">
    <property type="component" value="Unassembled WGS sequence"/>
</dbReference>
<evidence type="ECO:0000313" key="13">
    <source>
        <dbReference type="EMBL" id="CBY10493.1"/>
    </source>
</evidence>
<evidence type="ECO:0000256" key="9">
    <source>
        <dbReference type="ARBA" id="ARBA00023136"/>
    </source>
</evidence>
<evidence type="ECO:0000313" key="14">
    <source>
        <dbReference type="Proteomes" id="UP000001307"/>
    </source>
</evidence>
<evidence type="ECO:0000256" key="4">
    <source>
        <dbReference type="ARBA" id="ARBA00022692"/>
    </source>
</evidence>
<dbReference type="PANTHER" id="PTHR11537:SF254">
    <property type="entry name" value="POTASSIUM VOLTAGE-GATED CHANNEL PROTEIN SHAB"/>
    <property type="match status" value="1"/>
</dbReference>
<dbReference type="PRINTS" id="PR00169">
    <property type="entry name" value="KCHANNEL"/>
</dbReference>
<evidence type="ECO:0000256" key="2">
    <source>
        <dbReference type="ARBA" id="ARBA00022448"/>
    </source>
</evidence>
<sequence length="127" mass="14586">MARHSQNLRIMMRTMRDSLEDLYFLLVLLLLSSIIWSTFLYAIERHNPDSDFTSIPASAWFGGITKSTVGYGDMVPQSFLGRLSAIICANIGILAIALPIPEIIDRFMQNQEHHETMVCFIFWNYLL</sequence>
<evidence type="ECO:0000256" key="8">
    <source>
        <dbReference type="ARBA" id="ARBA00023065"/>
    </source>
</evidence>
<keyword evidence="9 11" id="KW-0472">Membrane</keyword>
<feature type="transmembrane region" description="Helical" evidence="11">
    <location>
        <begin position="21"/>
        <end position="43"/>
    </location>
</feature>
<keyword evidence="8" id="KW-0406">Ion transport</keyword>
<evidence type="ECO:0000256" key="3">
    <source>
        <dbReference type="ARBA" id="ARBA00022538"/>
    </source>
</evidence>
<accession>E4XJ50</accession>
<dbReference type="InterPro" id="IPR005821">
    <property type="entry name" value="Ion_trans_dom"/>
</dbReference>
<keyword evidence="6" id="KW-0630">Potassium</keyword>
<name>E4XJ50_OIKDI</name>
<evidence type="ECO:0000256" key="5">
    <source>
        <dbReference type="ARBA" id="ARBA00022826"/>
    </source>
</evidence>
<comment type="subcellular location">
    <subcellularLocation>
        <location evidence="1">Membrane</location>
        <topology evidence="1">Multi-pass membrane protein</topology>
    </subcellularLocation>
</comment>
<dbReference type="PANTHER" id="PTHR11537">
    <property type="entry name" value="VOLTAGE-GATED POTASSIUM CHANNEL"/>
    <property type="match status" value="1"/>
</dbReference>
<dbReference type="InterPro" id="IPR028325">
    <property type="entry name" value="VG_K_chnl"/>
</dbReference>
<keyword evidence="14" id="KW-1185">Reference proteome</keyword>
<reference evidence="13" key="1">
    <citation type="journal article" date="2010" name="Science">
        <title>Plasticity of animal genome architecture unmasked by rapid evolution of a pelagic tunicate.</title>
        <authorList>
            <person name="Denoeud F."/>
            <person name="Henriet S."/>
            <person name="Mungpakdee S."/>
            <person name="Aury J.M."/>
            <person name="Da Silva C."/>
            <person name="Brinkmann H."/>
            <person name="Mikhaleva J."/>
            <person name="Olsen L.C."/>
            <person name="Jubin C."/>
            <person name="Canestro C."/>
            <person name="Bouquet J.M."/>
            <person name="Danks G."/>
            <person name="Poulain J."/>
            <person name="Campsteijn C."/>
            <person name="Adamski M."/>
            <person name="Cross I."/>
            <person name="Yadetie F."/>
            <person name="Muffato M."/>
            <person name="Louis A."/>
            <person name="Butcher S."/>
            <person name="Tsagkogeorga G."/>
            <person name="Konrad A."/>
            <person name="Singh S."/>
            <person name="Jensen M.F."/>
            <person name="Cong E.H."/>
            <person name="Eikeseth-Otteraa H."/>
            <person name="Noel B."/>
            <person name="Anthouard V."/>
            <person name="Porcel B.M."/>
            <person name="Kachouri-Lafond R."/>
            <person name="Nishino A."/>
            <person name="Ugolini M."/>
            <person name="Chourrout P."/>
            <person name="Nishida H."/>
            <person name="Aasland R."/>
            <person name="Huzurbazar S."/>
            <person name="Westhof E."/>
            <person name="Delsuc F."/>
            <person name="Lehrach H."/>
            <person name="Reinhardt R."/>
            <person name="Weissenbach J."/>
            <person name="Roy S.W."/>
            <person name="Artiguenave F."/>
            <person name="Postlethwait J.H."/>
            <person name="Manak J.R."/>
            <person name="Thompson E.M."/>
            <person name="Jaillon O."/>
            <person name="Du Pasquier L."/>
            <person name="Boudinot P."/>
            <person name="Liberles D.A."/>
            <person name="Volff J.N."/>
            <person name="Philippe H."/>
            <person name="Lenhard B."/>
            <person name="Roest Crollius H."/>
            <person name="Wincker P."/>
            <person name="Chourrout D."/>
        </authorList>
    </citation>
    <scope>NUCLEOTIDE SEQUENCE [LARGE SCALE GENOMIC DNA]</scope>
</reference>
<evidence type="ECO:0000259" key="12">
    <source>
        <dbReference type="Pfam" id="PF00520"/>
    </source>
</evidence>
<dbReference type="Gene3D" id="1.10.287.70">
    <property type="match status" value="1"/>
</dbReference>
<keyword evidence="5" id="KW-0631">Potassium channel</keyword>
<proteinExistence type="predicted"/>
<dbReference type="GO" id="GO:0001508">
    <property type="term" value="P:action potential"/>
    <property type="evidence" value="ECO:0007669"/>
    <property type="project" value="TreeGrafter"/>
</dbReference>
<dbReference type="EMBL" id="FN653057">
    <property type="protein sequence ID" value="CBY10493.1"/>
    <property type="molecule type" value="Genomic_DNA"/>
</dbReference>
<gene>
    <name evidence="13" type="ORF">GSOID_T00012631001</name>
</gene>
<dbReference type="AlphaFoldDB" id="E4XJ50"/>
<keyword evidence="4 11" id="KW-0812">Transmembrane</keyword>
<evidence type="ECO:0000256" key="6">
    <source>
        <dbReference type="ARBA" id="ARBA00022958"/>
    </source>
</evidence>
<dbReference type="FunFam" id="1.10.287.70:FF:000028">
    <property type="entry name" value="potassium voltage-gated channel subfamily D member 3"/>
    <property type="match status" value="1"/>
</dbReference>
<feature type="domain" description="Ion transport" evidence="12">
    <location>
        <begin position="2"/>
        <end position="113"/>
    </location>
</feature>
<evidence type="ECO:0000256" key="10">
    <source>
        <dbReference type="ARBA" id="ARBA00023303"/>
    </source>
</evidence>
<keyword evidence="7 11" id="KW-1133">Transmembrane helix</keyword>
<protein>
    <recommendedName>
        <fullName evidence="12">Ion transport domain-containing protein</fullName>
    </recommendedName>
</protein>
<dbReference type="GO" id="GO:0005249">
    <property type="term" value="F:voltage-gated potassium channel activity"/>
    <property type="evidence" value="ECO:0007669"/>
    <property type="project" value="InterPro"/>
</dbReference>
<dbReference type="SUPFAM" id="SSF81324">
    <property type="entry name" value="Voltage-gated potassium channels"/>
    <property type="match status" value="1"/>
</dbReference>
<keyword evidence="2" id="KW-0813">Transport</keyword>
<evidence type="ECO:0000256" key="11">
    <source>
        <dbReference type="SAM" id="Phobius"/>
    </source>
</evidence>
<keyword evidence="3" id="KW-0633">Potassium transport</keyword>